<dbReference type="SUPFAM" id="SSF54285">
    <property type="entry name" value="MoaD/ThiS"/>
    <property type="match status" value="1"/>
</dbReference>
<evidence type="ECO:0000313" key="2">
    <source>
        <dbReference type="Proteomes" id="UP000262073"/>
    </source>
</evidence>
<gene>
    <name evidence="1" type="primary">thiS</name>
    <name evidence="1" type="ORF">D0Y50_18700</name>
</gene>
<reference evidence="1 2" key="1">
    <citation type="submission" date="2018-08" db="EMBL/GenBank/DDBJ databases">
        <title>Salinimonas sediminis sp. nov., a piezophilic bacterium isolated from a deep-sea sediment sample from the New Britain Trench.</title>
        <authorList>
            <person name="Cao J."/>
        </authorList>
    </citation>
    <scope>NUCLEOTIDE SEQUENCE [LARGE SCALE GENOMIC DNA]</scope>
    <source>
        <strain evidence="1 2">N102</strain>
    </source>
</reference>
<dbReference type="PANTHER" id="PTHR34472:SF1">
    <property type="entry name" value="SULFUR CARRIER PROTEIN THIS"/>
    <property type="match status" value="1"/>
</dbReference>
<dbReference type="InterPro" id="IPR010035">
    <property type="entry name" value="Thi_S"/>
</dbReference>
<dbReference type="PANTHER" id="PTHR34472">
    <property type="entry name" value="SULFUR CARRIER PROTEIN THIS"/>
    <property type="match status" value="1"/>
</dbReference>
<accession>A0A346NRP7</accession>
<dbReference type="InterPro" id="IPR003749">
    <property type="entry name" value="ThiS/MoaD-like"/>
</dbReference>
<dbReference type="InterPro" id="IPR012675">
    <property type="entry name" value="Beta-grasp_dom_sf"/>
</dbReference>
<dbReference type="Gene3D" id="3.10.20.30">
    <property type="match status" value="1"/>
</dbReference>
<dbReference type="EMBL" id="CP031769">
    <property type="protein sequence ID" value="AXR08204.1"/>
    <property type="molecule type" value="Genomic_DNA"/>
</dbReference>
<protein>
    <submittedName>
        <fullName evidence="1">Sulfur carrier protein ThiS</fullName>
    </submittedName>
</protein>
<name>A0A346NRP7_9ALTE</name>
<evidence type="ECO:0000313" key="1">
    <source>
        <dbReference type="EMBL" id="AXR08204.1"/>
    </source>
</evidence>
<dbReference type="Proteomes" id="UP000262073">
    <property type="component" value="Chromosome"/>
</dbReference>
<dbReference type="AlphaFoldDB" id="A0A346NRP7"/>
<sequence length="71" mass="7797">MSVMTMTIYVNQQPLPCPMNTLLADVPALLQLPAQHLAFAVNHTIVHRQQWADFALNHGDQLDAFTLVAGG</sequence>
<organism evidence="1 2">
    <name type="scientific">Salinimonas sediminis</name>
    <dbReference type="NCBI Taxonomy" id="2303538"/>
    <lineage>
        <taxon>Bacteria</taxon>
        <taxon>Pseudomonadati</taxon>
        <taxon>Pseudomonadota</taxon>
        <taxon>Gammaproteobacteria</taxon>
        <taxon>Alteromonadales</taxon>
        <taxon>Alteromonadaceae</taxon>
        <taxon>Alteromonas/Salinimonas group</taxon>
        <taxon>Salinimonas</taxon>
    </lineage>
</organism>
<dbReference type="OrthoDB" id="6388078at2"/>
<dbReference type="InterPro" id="IPR016155">
    <property type="entry name" value="Mopterin_synth/thiamin_S_b"/>
</dbReference>
<keyword evidence="2" id="KW-1185">Reference proteome</keyword>
<proteinExistence type="predicted"/>
<dbReference type="KEGG" id="salm:D0Y50_18700"/>
<dbReference type="Pfam" id="PF02597">
    <property type="entry name" value="ThiS"/>
    <property type="match status" value="1"/>
</dbReference>
<dbReference type="CDD" id="cd00565">
    <property type="entry name" value="Ubl_ThiS"/>
    <property type="match status" value="1"/>
</dbReference>
<dbReference type="NCBIfam" id="TIGR01683">
    <property type="entry name" value="thiS"/>
    <property type="match status" value="1"/>
</dbReference>